<dbReference type="RefSeq" id="WP_118277120.1">
    <property type="nucleotide sequence ID" value="NZ_AP019695.1"/>
</dbReference>
<accession>A0A6N4TGA9</accession>
<keyword evidence="3" id="KW-1185">Reference proteome</keyword>
<protein>
    <recommendedName>
        <fullName evidence="4">Histidine kinase</fullName>
    </recommendedName>
</protein>
<evidence type="ECO:0000256" key="1">
    <source>
        <dbReference type="SAM" id="Phobius"/>
    </source>
</evidence>
<keyword evidence="1" id="KW-0812">Transmembrane</keyword>
<name>A0A6N4TGA9_9FIRM</name>
<keyword evidence="1" id="KW-1133">Transmembrane helix</keyword>
<keyword evidence="1" id="KW-0472">Membrane</keyword>
<evidence type="ECO:0000313" key="3">
    <source>
        <dbReference type="Proteomes" id="UP000464754"/>
    </source>
</evidence>
<feature type="transmembrane region" description="Helical" evidence="1">
    <location>
        <begin position="13"/>
        <end position="33"/>
    </location>
</feature>
<reference evidence="3" key="1">
    <citation type="submission" date="2019-05" db="EMBL/GenBank/DDBJ databases">
        <title>Complete genome sequencing of Absiella argi strain JCM 30884.</title>
        <authorList>
            <person name="Sakamoto M."/>
            <person name="Murakami T."/>
            <person name="Mori H."/>
        </authorList>
    </citation>
    <scope>NUCLEOTIDE SEQUENCE [LARGE SCALE GENOMIC DNA]</scope>
    <source>
        <strain evidence="3">JCM 30884</strain>
    </source>
</reference>
<dbReference type="KEGG" id="aarg:Aargi30884_06500"/>
<gene>
    <name evidence="2" type="ORF">Aargi30884_06500</name>
</gene>
<dbReference type="EMBL" id="AP019695">
    <property type="protein sequence ID" value="BBK21747.1"/>
    <property type="molecule type" value="Genomic_DNA"/>
</dbReference>
<sequence length="131" mass="14647">MGLDQLLELTSNVAVKALPIAGVVVLIFLAIFLKRLVSLLNTTQDCVQSIKKTVETANKELETLEKPLQTLNELSDTVDCVHEASKHAVRSSIAIFLENLTYIKDWIFKKMGNEEEIKEESCEVNVDEKNG</sequence>
<proteinExistence type="predicted"/>
<evidence type="ECO:0000313" key="2">
    <source>
        <dbReference type="EMBL" id="BBK21747.1"/>
    </source>
</evidence>
<dbReference type="AlphaFoldDB" id="A0A6N4TGA9"/>
<dbReference type="Proteomes" id="UP000464754">
    <property type="component" value="Chromosome"/>
</dbReference>
<organism evidence="2 3">
    <name type="scientific">Amedibacterium intestinale</name>
    <dbReference type="NCBI Taxonomy" id="2583452"/>
    <lineage>
        <taxon>Bacteria</taxon>
        <taxon>Bacillati</taxon>
        <taxon>Bacillota</taxon>
        <taxon>Erysipelotrichia</taxon>
        <taxon>Erysipelotrichales</taxon>
        <taxon>Erysipelotrichaceae</taxon>
        <taxon>Amedibacterium</taxon>
    </lineage>
</organism>
<evidence type="ECO:0008006" key="4">
    <source>
        <dbReference type="Google" id="ProtNLM"/>
    </source>
</evidence>